<evidence type="ECO:0000313" key="3">
    <source>
        <dbReference type="Proteomes" id="UP001275084"/>
    </source>
</evidence>
<dbReference type="Proteomes" id="UP001275084">
    <property type="component" value="Unassembled WGS sequence"/>
</dbReference>
<feature type="region of interest" description="Disordered" evidence="1">
    <location>
        <begin position="31"/>
        <end position="52"/>
    </location>
</feature>
<sequence length="259" mass="28197">MAHCVWSTTIACINSSSRLVDDAIWRFQRGKRTVGPPSEEATRGPLQPDTTLATSATSGCGIETPRWLVRNHGESFAVLESIAASAAAFSQPSRRTAWHTAQLDSRSPPPGPFARLFGGTWRVACEGGRREDNYCSCFGQSQGANSQLEILKRHLSCPVVSARCNPSGVWGLRGCHRATEGGACLEPRPQARPSKIDGRARVRPLSATWKICVLPKNPWRSLQTSLLGIASPPKPGTHKIEGEKISETRRDKEYPCLGL</sequence>
<feature type="compositionally biased region" description="Basic and acidic residues" evidence="1">
    <location>
        <begin position="238"/>
        <end position="250"/>
    </location>
</feature>
<accession>A0AAJ0H6X9</accession>
<feature type="region of interest" description="Disordered" evidence="1">
    <location>
        <begin position="228"/>
        <end position="250"/>
    </location>
</feature>
<reference evidence="2" key="2">
    <citation type="submission" date="2023-06" db="EMBL/GenBank/DDBJ databases">
        <authorList>
            <consortium name="Lawrence Berkeley National Laboratory"/>
            <person name="Haridas S."/>
            <person name="Hensen N."/>
            <person name="Bonometti L."/>
            <person name="Westerberg I."/>
            <person name="Brannstrom I.O."/>
            <person name="Guillou S."/>
            <person name="Cros-Aarteil S."/>
            <person name="Calhoun S."/>
            <person name="Kuo A."/>
            <person name="Mondo S."/>
            <person name="Pangilinan J."/>
            <person name="Riley R."/>
            <person name="Labutti K."/>
            <person name="Andreopoulos B."/>
            <person name="Lipzen A."/>
            <person name="Chen C."/>
            <person name="Yanf M."/>
            <person name="Daum C."/>
            <person name="Ng V."/>
            <person name="Clum A."/>
            <person name="Steindorff A."/>
            <person name="Ohm R."/>
            <person name="Martin F."/>
            <person name="Silar P."/>
            <person name="Natvig D."/>
            <person name="Lalanne C."/>
            <person name="Gautier V."/>
            <person name="Ament-Velasquez S.L."/>
            <person name="Kruys A."/>
            <person name="Hutchinson M.I."/>
            <person name="Powell A.J."/>
            <person name="Barry K."/>
            <person name="Miller A.N."/>
            <person name="Grigoriev I.V."/>
            <person name="Debuchy R."/>
            <person name="Gladieux P."/>
            <person name="Thoren M.H."/>
            <person name="Johannesson H."/>
        </authorList>
    </citation>
    <scope>NUCLEOTIDE SEQUENCE</scope>
    <source>
        <strain evidence="2">CBS 955.72</strain>
    </source>
</reference>
<organism evidence="2 3">
    <name type="scientific">Lasiosphaeria hispida</name>
    <dbReference type="NCBI Taxonomy" id="260671"/>
    <lineage>
        <taxon>Eukaryota</taxon>
        <taxon>Fungi</taxon>
        <taxon>Dikarya</taxon>
        <taxon>Ascomycota</taxon>
        <taxon>Pezizomycotina</taxon>
        <taxon>Sordariomycetes</taxon>
        <taxon>Sordariomycetidae</taxon>
        <taxon>Sordariales</taxon>
        <taxon>Lasiosphaeriaceae</taxon>
        <taxon>Lasiosphaeria</taxon>
    </lineage>
</organism>
<evidence type="ECO:0000256" key="1">
    <source>
        <dbReference type="SAM" id="MobiDB-lite"/>
    </source>
</evidence>
<evidence type="ECO:0000313" key="2">
    <source>
        <dbReference type="EMBL" id="KAK3341789.1"/>
    </source>
</evidence>
<name>A0AAJ0H6X9_9PEZI</name>
<reference evidence="2" key="1">
    <citation type="journal article" date="2023" name="Mol. Phylogenet. Evol.">
        <title>Genome-scale phylogeny and comparative genomics of the fungal order Sordariales.</title>
        <authorList>
            <person name="Hensen N."/>
            <person name="Bonometti L."/>
            <person name="Westerberg I."/>
            <person name="Brannstrom I.O."/>
            <person name="Guillou S."/>
            <person name="Cros-Aarteil S."/>
            <person name="Calhoun S."/>
            <person name="Haridas S."/>
            <person name="Kuo A."/>
            <person name="Mondo S."/>
            <person name="Pangilinan J."/>
            <person name="Riley R."/>
            <person name="LaButti K."/>
            <person name="Andreopoulos B."/>
            <person name="Lipzen A."/>
            <person name="Chen C."/>
            <person name="Yan M."/>
            <person name="Daum C."/>
            <person name="Ng V."/>
            <person name="Clum A."/>
            <person name="Steindorff A."/>
            <person name="Ohm R.A."/>
            <person name="Martin F."/>
            <person name="Silar P."/>
            <person name="Natvig D.O."/>
            <person name="Lalanne C."/>
            <person name="Gautier V."/>
            <person name="Ament-Velasquez S.L."/>
            <person name="Kruys A."/>
            <person name="Hutchinson M.I."/>
            <person name="Powell A.J."/>
            <person name="Barry K."/>
            <person name="Miller A.N."/>
            <person name="Grigoriev I.V."/>
            <person name="Debuchy R."/>
            <person name="Gladieux P."/>
            <person name="Hiltunen Thoren M."/>
            <person name="Johannesson H."/>
        </authorList>
    </citation>
    <scope>NUCLEOTIDE SEQUENCE</scope>
    <source>
        <strain evidence="2">CBS 955.72</strain>
    </source>
</reference>
<comment type="caution">
    <text evidence="2">The sequence shown here is derived from an EMBL/GenBank/DDBJ whole genome shotgun (WGS) entry which is preliminary data.</text>
</comment>
<dbReference type="AlphaFoldDB" id="A0AAJ0H6X9"/>
<dbReference type="EMBL" id="JAUIQD010000008">
    <property type="protein sequence ID" value="KAK3341789.1"/>
    <property type="molecule type" value="Genomic_DNA"/>
</dbReference>
<gene>
    <name evidence="2" type="ORF">B0T25DRAFT_353706</name>
</gene>
<protein>
    <submittedName>
        <fullName evidence="2">Uncharacterized protein</fullName>
    </submittedName>
</protein>
<keyword evidence="3" id="KW-1185">Reference proteome</keyword>
<proteinExistence type="predicted"/>